<keyword evidence="8" id="KW-1185">Reference proteome</keyword>
<dbReference type="Gene3D" id="3.40.50.1820">
    <property type="entry name" value="alpha/beta hydrolase"/>
    <property type="match status" value="1"/>
</dbReference>
<comment type="caution">
    <text evidence="7">The sequence shown here is derived from an EMBL/GenBank/DDBJ whole genome shotgun (WGS) entry which is preliminary data.</text>
</comment>
<dbReference type="Proteomes" id="UP001285354">
    <property type="component" value="Unassembled WGS sequence"/>
</dbReference>
<dbReference type="Pfam" id="PF00450">
    <property type="entry name" value="Peptidase_S10"/>
    <property type="match status" value="1"/>
</dbReference>
<evidence type="ECO:0000313" key="7">
    <source>
        <dbReference type="EMBL" id="KAK2628393.1"/>
    </source>
</evidence>
<accession>A0AAD9T3W7</accession>
<keyword evidence="5" id="KW-0325">Glycoprotein</keyword>
<dbReference type="PROSITE" id="PS00131">
    <property type="entry name" value="CARBOXYPEPT_SER_SER"/>
    <property type="match status" value="1"/>
</dbReference>
<keyword evidence="3 6" id="KW-0645">Protease</keyword>
<evidence type="ECO:0000256" key="4">
    <source>
        <dbReference type="ARBA" id="ARBA00022801"/>
    </source>
</evidence>
<name>A0AAD9T3W7_9HELO</name>
<dbReference type="InterPro" id="IPR018202">
    <property type="entry name" value="Ser_caboxypep_ser_AS"/>
</dbReference>
<keyword evidence="2 6" id="KW-0121">Carboxypeptidase</keyword>
<organism evidence="7 8">
    <name type="scientific">Diplocarpon rosae</name>
    <dbReference type="NCBI Taxonomy" id="946125"/>
    <lineage>
        <taxon>Eukaryota</taxon>
        <taxon>Fungi</taxon>
        <taxon>Dikarya</taxon>
        <taxon>Ascomycota</taxon>
        <taxon>Pezizomycotina</taxon>
        <taxon>Leotiomycetes</taxon>
        <taxon>Helotiales</taxon>
        <taxon>Drepanopezizaceae</taxon>
        <taxon>Diplocarpon</taxon>
    </lineage>
</organism>
<protein>
    <recommendedName>
        <fullName evidence="6">Carboxypeptidase</fullName>
        <ecNumber evidence="6">3.4.16.-</ecNumber>
    </recommendedName>
</protein>
<dbReference type="InterPro" id="IPR001563">
    <property type="entry name" value="Peptidase_S10"/>
</dbReference>
<evidence type="ECO:0000256" key="2">
    <source>
        <dbReference type="ARBA" id="ARBA00022645"/>
    </source>
</evidence>
<dbReference type="PANTHER" id="PTHR11802">
    <property type="entry name" value="SERINE PROTEASE FAMILY S10 SERINE CARBOXYPEPTIDASE"/>
    <property type="match status" value="1"/>
</dbReference>
<reference evidence="7" key="1">
    <citation type="submission" date="2023-06" db="EMBL/GenBank/DDBJ databases">
        <title>Draft genome of Marssonina rosae.</title>
        <authorList>
            <person name="Cheng Q."/>
        </authorList>
    </citation>
    <scope>NUCLEOTIDE SEQUENCE</scope>
    <source>
        <strain evidence="7">R4</strain>
    </source>
</reference>
<evidence type="ECO:0000256" key="3">
    <source>
        <dbReference type="ARBA" id="ARBA00022670"/>
    </source>
</evidence>
<dbReference type="SUPFAM" id="SSF53474">
    <property type="entry name" value="alpha/beta-Hydrolases"/>
    <property type="match status" value="1"/>
</dbReference>
<evidence type="ECO:0000256" key="5">
    <source>
        <dbReference type="ARBA" id="ARBA00023180"/>
    </source>
</evidence>
<evidence type="ECO:0000256" key="6">
    <source>
        <dbReference type="RuleBase" id="RU361156"/>
    </source>
</evidence>
<dbReference type="PRINTS" id="PR00724">
    <property type="entry name" value="CRBOXYPTASEC"/>
</dbReference>
<feature type="signal peptide" evidence="6">
    <location>
        <begin position="1"/>
        <end position="24"/>
    </location>
</feature>
<gene>
    <name evidence="7" type="ORF">QTJ16_001496</name>
</gene>
<dbReference type="AlphaFoldDB" id="A0AAD9T3W7"/>
<sequence length="542" mass="60539">MLSLLARAILILPLICSNLSGVHADRRSEVSKARGYDLGVINQRAVEDDTQGPSKKKRCDPKHAPCPNEAKFRFLNAKTRPFQVTSLPDIPYDIGETYSGLIPIDMKDPNRALFFVFQPTDGAPVDEVTIWLNGGPGCSSLLGFLQGNGRFTWHAGMSKPIHNPYSWVGLTNVLWVDQPVGTGFAIGQARATSEEDAAKEFVDFFLNFQDIFGISKFKIYLTGESYAGRFVPYISAEMLNRKDVEHLDVRGALMYDPAIGSHDLIQAEVVAYPYIEKWNNVLGLNASFMEELKSIDRNCGYARQRAKYLAFPAKKTQPVAPRFTSQCDIHFHACEAAFRLNPCFSPYDLNLRCPVHPDPLGMPTRWASNGYYGPTLYFDRDDVKSAMHAPADLMWEACGGPVFVGDPVENTSLDSIQKVLPQLIEATNRVLISNSALNFVILPEGTLLAIQNMTWGGKLGFQTKPTTPIEINLPDFEYGEYFTQGRGSQIVVGEPQGTMGVQHYERGLMWAETFKSGYQQVMTQSRSSFQHLQWLLGYIDTL</sequence>
<keyword evidence="4 6" id="KW-0378">Hydrolase</keyword>
<evidence type="ECO:0000256" key="1">
    <source>
        <dbReference type="ARBA" id="ARBA00009431"/>
    </source>
</evidence>
<dbReference type="EC" id="3.4.16.-" evidence="6"/>
<dbReference type="InterPro" id="IPR029058">
    <property type="entry name" value="AB_hydrolase_fold"/>
</dbReference>
<keyword evidence="6" id="KW-0732">Signal</keyword>
<dbReference type="PANTHER" id="PTHR11802:SF479">
    <property type="entry name" value="CARBOXYPEPTIDASE"/>
    <property type="match status" value="1"/>
</dbReference>
<evidence type="ECO:0000313" key="8">
    <source>
        <dbReference type="Proteomes" id="UP001285354"/>
    </source>
</evidence>
<dbReference type="GO" id="GO:0006508">
    <property type="term" value="P:proteolysis"/>
    <property type="evidence" value="ECO:0007669"/>
    <property type="project" value="UniProtKB-KW"/>
</dbReference>
<dbReference type="GO" id="GO:0004185">
    <property type="term" value="F:serine-type carboxypeptidase activity"/>
    <property type="evidence" value="ECO:0007669"/>
    <property type="project" value="UniProtKB-UniRule"/>
</dbReference>
<comment type="similarity">
    <text evidence="1 6">Belongs to the peptidase S10 family.</text>
</comment>
<proteinExistence type="inferred from homology"/>
<dbReference type="EMBL" id="JAUBYV010000002">
    <property type="protein sequence ID" value="KAK2628393.1"/>
    <property type="molecule type" value="Genomic_DNA"/>
</dbReference>
<feature type="chain" id="PRO_5041772232" description="Carboxypeptidase" evidence="6">
    <location>
        <begin position="25"/>
        <end position="542"/>
    </location>
</feature>